<proteinExistence type="predicted"/>
<reference evidence="2" key="1">
    <citation type="submission" date="2022-07" db="EMBL/GenBank/DDBJ databases">
        <title>Phylogenomic reconstructions and comparative analyses of Kickxellomycotina fungi.</title>
        <authorList>
            <person name="Reynolds N.K."/>
            <person name="Stajich J.E."/>
            <person name="Barry K."/>
            <person name="Grigoriev I.V."/>
            <person name="Crous P."/>
            <person name="Smith M.E."/>
        </authorList>
    </citation>
    <scope>NUCLEOTIDE SEQUENCE</scope>
    <source>
        <strain evidence="2">RSA 861</strain>
    </source>
</reference>
<dbReference type="Proteomes" id="UP001150569">
    <property type="component" value="Unassembled WGS sequence"/>
</dbReference>
<gene>
    <name evidence="2" type="ORF">IWQ60_012635</name>
</gene>
<accession>A0A9W7ZL28</accession>
<sequence length="67" mass="7520">RGFPRIPVGTASQRPFGPGRPGHRRRTLAAYPGRRTTRRTCTARSWLLEPVPHLGPRDCPHGIPLRT</sequence>
<evidence type="ECO:0000313" key="3">
    <source>
        <dbReference type="Proteomes" id="UP001150569"/>
    </source>
</evidence>
<dbReference type="EMBL" id="JANBPT010002316">
    <property type="protein sequence ID" value="KAJ1902869.1"/>
    <property type="molecule type" value="Genomic_DNA"/>
</dbReference>
<comment type="caution">
    <text evidence="2">The sequence shown here is derived from an EMBL/GenBank/DDBJ whole genome shotgun (WGS) entry which is preliminary data.</text>
</comment>
<keyword evidence="3" id="KW-1185">Reference proteome</keyword>
<name>A0A9W7ZL28_9FUNG</name>
<organism evidence="2 3">
    <name type="scientific">Tieghemiomyces parasiticus</name>
    <dbReference type="NCBI Taxonomy" id="78921"/>
    <lineage>
        <taxon>Eukaryota</taxon>
        <taxon>Fungi</taxon>
        <taxon>Fungi incertae sedis</taxon>
        <taxon>Zoopagomycota</taxon>
        <taxon>Kickxellomycotina</taxon>
        <taxon>Dimargaritomycetes</taxon>
        <taxon>Dimargaritales</taxon>
        <taxon>Dimargaritaceae</taxon>
        <taxon>Tieghemiomyces</taxon>
    </lineage>
</organism>
<feature type="region of interest" description="Disordered" evidence="1">
    <location>
        <begin position="1"/>
        <end position="26"/>
    </location>
</feature>
<feature type="non-terminal residue" evidence="2">
    <location>
        <position position="1"/>
    </location>
</feature>
<evidence type="ECO:0000313" key="2">
    <source>
        <dbReference type="EMBL" id="KAJ1902869.1"/>
    </source>
</evidence>
<feature type="non-terminal residue" evidence="2">
    <location>
        <position position="67"/>
    </location>
</feature>
<evidence type="ECO:0000256" key="1">
    <source>
        <dbReference type="SAM" id="MobiDB-lite"/>
    </source>
</evidence>
<dbReference type="AlphaFoldDB" id="A0A9W7ZL28"/>
<protein>
    <submittedName>
        <fullName evidence="2">Uncharacterized protein</fullName>
    </submittedName>
</protein>